<feature type="domain" description="Fimbrial-type adhesion" evidence="2">
    <location>
        <begin position="179"/>
        <end position="308"/>
    </location>
</feature>
<dbReference type="InterPro" id="IPR000259">
    <property type="entry name" value="Adhesion_dom_fimbrial"/>
</dbReference>
<dbReference type="InterPro" id="IPR036937">
    <property type="entry name" value="Adhesion_dom_fimbrial_sf"/>
</dbReference>
<dbReference type="Pfam" id="PF09160">
    <property type="entry name" value="FimH_man-bind"/>
    <property type="match status" value="1"/>
</dbReference>
<evidence type="ECO:0000313" key="4">
    <source>
        <dbReference type="EMBL" id="MBD8107495.1"/>
    </source>
</evidence>
<dbReference type="PANTHER" id="PTHR33420">
    <property type="entry name" value="FIMBRIAL SUBUNIT ELFA-RELATED"/>
    <property type="match status" value="1"/>
</dbReference>
<dbReference type="EMBL" id="JACYNN010000009">
    <property type="protein sequence ID" value="MBD8107495.1"/>
    <property type="molecule type" value="Genomic_DNA"/>
</dbReference>
<dbReference type="STRING" id="1219360.GCA_001571305_01361"/>
<accession>A0A3Q8H777</accession>
<evidence type="ECO:0000256" key="1">
    <source>
        <dbReference type="SAM" id="SignalP"/>
    </source>
</evidence>
<keyword evidence="7" id="KW-1185">Reference proteome</keyword>
<feature type="signal peptide" evidence="1">
    <location>
        <begin position="1"/>
        <end position="19"/>
    </location>
</feature>
<dbReference type="RefSeq" id="WP_118664336.1">
    <property type="nucleotide sequence ID" value="NZ_CP022725.1"/>
</dbReference>
<dbReference type="Pfam" id="PF00419">
    <property type="entry name" value="Fimbrial"/>
    <property type="match status" value="1"/>
</dbReference>
<dbReference type="GO" id="GO:0009289">
    <property type="term" value="C:pilus"/>
    <property type="evidence" value="ECO:0007669"/>
    <property type="project" value="InterPro"/>
</dbReference>
<dbReference type="KEGG" id="epe:CI789_10815"/>
<dbReference type="InterPro" id="IPR015243">
    <property type="entry name" value="FimH_man-bd"/>
</dbReference>
<dbReference type="InterPro" id="IPR050263">
    <property type="entry name" value="Bact_Fimbrial_Adh_Pro"/>
</dbReference>
<gene>
    <name evidence="5" type="ORF">EpCFBP13511_05785</name>
    <name evidence="4" type="ORF">IFT93_13905</name>
</gene>
<dbReference type="Proteomes" id="UP000306393">
    <property type="component" value="Unassembled WGS sequence"/>
</dbReference>
<evidence type="ECO:0000259" key="2">
    <source>
        <dbReference type="Pfam" id="PF00419"/>
    </source>
</evidence>
<dbReference type="GO" id="GO:0043709">
    <property type="term" value="P:cell adhesion involved in single-species biofilm formation"/>
    <property type="evidence" value="ECO:0007669"/>
    <property type="project" value="TreeGrafter"/>
</dbReference>
<sequence>MRRLLFWLVVLLLPAKALAFSCIDKRDGKAFDAVGQRNIDVTVNLSPEIMIGDVVVFDLAQYFTCRNTDPSIYVDYMRLNAGTYNTALDASFNSGVEVNGQRYLNPIGSAITVYTLRDGGWHDLQLKAFYQLKDNPGRGVLIKAGTVVASMQLYKWSTPAGGVFTANWRVIAANDAYYTSGTCAINQGQDINVDFGYVARNEIAQSASVTPFRRDVHIPYQCKDTRSWAIKMTLSAEASSFSANAIKTTNPDLGVEIYHQGKRIRPFESINSQIINGIGGDDFTFALVRSNREEVATGPFSATAVLVMSLL</sequence>
<name>A0A3Q8H777_9GAMM</name>
<feature type="chain" id="PRO_5030082117" evidence="1">
    <location>
        <begin position="20"/>
        <end position="311"/>
    </location>
</feature>
<dbReference type="AlphaFoldDB" id="A0A3Q8H777"/>
<organism evidence="5 6">
    <name type="scientific">Erwinia persicina</name>
    <dbReference type="NCBI Taxonomy" id="55211"/>
    <lineage>
        <taxon>Bacteria</taxon>
        <taxon>Pseudomonadati</taxon>
        <taxon>Pseudomonadota</taxon>
        <taxon>Gammaproteobacteria</taxon>
        <taxon>Enterobacterales</taxon>
        <taxon>Erwiniaceae</taxon>
        <taxon>Erwinia</taxon>
    </lineage>
</organism>
<dbReference type="OrthoDB" id="6513174at2"/>
<comment type="caution">
    <text evidence="5">The sequence shown here is derived from an EMBL/GenBank/DDBJ whole genome shotgun (WGS) entry which is preliminary data.</text>
</comment>
<dbReference type="SUPFAM" id="SSF49401">
    <property type="entry name" value="Bacterial adhesins"/>
    <property type="match status" value="2"/>
</dbReference>
<reference evidence="4 7" key="2">
    <citation type="journal article" date="2020" name="FEMS Microbiol. Ecol.">
        <title>Temporal dynamics of bacterial communities during seed development and maturation.</title>
        <authorList>
            <person name="Chesneau G."/>
            <person name="Torres-Cortes G."/>
            <person name="Briand M."/>
            <person name="Darrasse A."/>
            <person name="Preveaux A."/>
            <person name="Marais C."/>
            <person name="Jacques M.A."/>
            <person name="Shade A."/>
            <person name="Barret M."/>
        </authorList>
    </citation>
    <scope>NUCLEOTIDE SEQUENCE [LARGE SCALE GENOMIC DNA]</scope>
    <source>
        <strain evidence="4 7">CFBP13732</strain>
    </source>
</reference>
<evidence type="ECO:0000313" key="5">
    <source>
        <dbReference type="EMBL" id="TKJ93185.1"/>
    </source>
</evidence>
<dbReference type="Gene3D" id="2.60.40.1090">
    <property type="entry name" value="Fimbrial-type adhesion domain"/>
    <property type="match status" value="2"/>
</dbReference>
<keyword evidence="1" id="KW-0732">Signal</keyword>
<reference evidence="5 6" key="1">
    <citation type="journal article" date="2019" name="Sci. Rep.">
        <title>Differences in resource use lead to coexistence of seed-transmitted microbial populations.</title>
        <authorList>
            <person name="Torres-Cortes G."/>
            <person name="Garcia B.J."/>
            <person name="Compant S."/>
            <person name="Rezki S."/>
            <person name="Jones P."/>
            <person name="Preveaux A."/>
            <person name="Briand M."/>
            <person name="Roulet A."/>
            <person name="Bouchez O."/>
            <person name="Jacobson D."/>
            <person name="Barret M."/>
        </authorList>
    </citation>
    <scope>NUCLEOTIDE SEQUENCE [LARGE SCALE GENOMIC DNA]</scope>
    <source>
        <strain evidence="5 6">CFBP13511</strain>
    </source>
</reference>
<evidence type="ECO:0000259" key="3">
    <source>
        <dbReference type="Pfam" id="PF09160"/>
    </source>
</evidence>
<evidence type="ECO:0000313" key="7">
    <source>
        <dbReference type="Proteomes" id="UP000661012"/>
    </source>
</evidence>
<dbReference type="EMBL" id="QGAC01000004">
    <property type="protein sequence ID" value="TKJ93185.1"/>
    <property type="molecule type" value="Genomic_DNA"/>
</dbReference>
<dbReference type="InterPro" id="IPR008966">
    <property type="entry name" value="Adhesion_dom_sf"/>
</dbReference>
<dbReference type="PANTHER" id="PTHR33420:SF26">
    <property type="entry name" value="FIMBRIAL SUBUNIT"/>
    <property type="match status" value="1"/>
</dbReference>
<feature type="domain" description="FimH mannose-binding" evidence="3">
    <location>
        <begin position="34"/>
        <end position="158"/>
    </location>
</feature>
<dbReference type="Proteomes" id="UP000661012">
    <property type="component" value="Unassembled WGS sequence"/>
</dbReference>
<proteinExistence type="predicted"/>
<evidence type="ECO:0000313" key="6">
    <source>
        <dbReference type="Proteomes" id="UP000306393"/>
    </source>
</evidence>
<protein>
    <submittedName>
        <fullName evidence="4">Fimbrial protein</fullName>
    </submittedName>
</protein>